<protein>
    <submittedName>
        <fullName evidence="1">Uncharacterized protein</fullName>
    </submittedName>
</protein>
<dbReference type="EMBL" id="BK014985">
    <property type="protein sequence ID" value="DAD85636.1"/>
    <property type="molecule type" value="Genomic_DNA"/>
</dbReference>
<evidence type="ECO:0000313" key="1">
    <source>
        <dbReference type="EMBL" id="DAD85636.1"/>
    </source>
</evidence>
<reference evidence="1" key="1">
    <citation type="journal article" date="2021" name="Proc. Natl. Acad. Sci. U.S.A.">
        <title>A Catalog of Tens of Thousands of Viruses from Human Metagenomes Reveals Hidden Associations with Chronic Diseases.</title>
        <authorList>
            <person name="Tisza M.J."/>
            <person name="Buck C.B."/>
        </authorList>
    </citation>
    <scope>NUCLEOTIDE SEQUENCE</scope>
    <source>
        <strain evidence="1">Ctino4</strain>
    </source>
</reference>
<organism evidence="1">
    <name type="scientific">Myoviridae sp. ctino4</name>
    <dbReference type="NCBI Taxonomy" id="2826686"/>
    <lineage>
        <taxon>Viruses</taxon>
        <taxon>Duplodnaviria</taxon>
        <taxon>Heunggongvirae</taxon>
        <taxon>Uroviricota</taxon>
        <taxon>Caudoviricetes</taxon>
    </lineage>
</organism>
<sequence>MGKLRMEPRKITDRGGWLCMPLVKNVPEGKEGWEKVHCSVCGELCWKRPEDAGVIYHSKLDGACCTLCALKKGSEIGENYGKGI</sequence>
<name>A0A8S5MTU5_9CAUD</name>
<proteinExistence type="predicted"/>
<accession>A0A8S5MTU5</accession>